<proteinExistence type="predicted"/>
<keyword evidence="1" id="KW-0143">Chaperone</keyword>
<dbReference type="GeneID" id="93000459"/>
<reference evidence="2 3" key="1">
    <citation type="journal article" date="2006" name="Genome Res.">
        <title>Skewed genomic variability in strains of the toxigenic bacterial pathogen, Clostridium perfringens.</title>
        <authorList>
            <person name="Myers G.S."/>
            <person name="Rasko D.A."/>
            <person name="Cheung J.K."/>
            <person name="Ravel J."/>
            <person name="Seshadri R."/>
            <person name="Deboy R.T."/>
            <person name="Ren Q."/>
            <person name="Varga J."/>
            <person name="Awad M.M."/>
            <person name="Brinkac L.M."/>
            <person name="Daugherty S.C."/>
            <person name="Haft D.H."/>
            <person name="Dodson R.J."/>
            <person name="Madupu R."/>
            <person name="Nelson W.C."/>
            <person name="Rosovitz M.J."/>
            <person name="Sullivan S.A."/>
            <person name="Khouri H."/>
            <person name="Dimitrov G.I."/>
            <person name="Watkins K.L."/>
            <person name="Mulligan S."/>
            <person name="Benton J."/>
            <person name="Radune D."/>
            <person name="Fisher D.J."/>
            <person name="Atkins H.S."/>
            <person name="Hiscox T."/>
            <person name="Jost B.H."/>
            <person name="Billington S.J."/>
            <person name="Songer J.G."/>
            <person name="McClane B.A."/>
            <person name="Titball R.W."/>
            <person name="Rood J.I."/>
            <person name="Melville S.B."/>
            <person name="Paulsen I.T."/>
        </authorList>
    </citation>
    <scope>NUCLEOTIDE SEQUENCE [LARGE SCALE GENOMIC DNA]</scope>
    <source>
        <strain evidence="3">ATCC 13124 / DSM 756 / JCM 1290 / NCIMB 6125 / NCTC 8237 / S 107 / Type A</strain>
    </source>
</reference>
<dbReference type="HOGENOM" id="CLU_1364208_0_0_9"/>
<sequence>MNYEEALKDICEEKKYIDLFEEDRGLKEIKNFIKKIAIQNENMNQGYIEEVYKIASSLEWITTYISKKSEEEELRSKRINKELEIREKRLVKSIISIVDNIKYIYDFSQKSNNEVLNEAMNNLLNTVKRAMVNVDILLIDGKETFFDESLHECVSTIWNDERKDYEINEVLKFGYIYKGKVERTAQVVVVKNKEDIEWEE</sequence>
<gene>
    <name evidence="2" type="ordered locus">CPF_0240</name>
</gene>
<dbReference type="InterPro" id="IPR000740">
    <property type="entry name" value="GrpE"/>
</dbReference>
<dbReference type="GO" id="GO:0042803">
    <property type="term" value="F:protein homodimerization activity"/>
    <property type="evidence" value="ECO:0007669"/>
    <property type="project" value="InterPro"/>
</dbReference>
<evidence type="ECO:0000313" key="3">
    <source>
        <dbReference type="Proteomes" id="UP000001823"/>
    </source>
</evidence>
<organism evidence="2 3">
    <name type="scientific">Clostridium perfringens (strain ATCC 13124 / DSM 756 / JCM 1290 / NCIMB 6125 / NCTC 8237 / Type A)</name>
    <dbReference type="NCBI Taxonomy" id="195103"/>
    <lineage>
        <taxon>Bacteria</taxon>
        <taxon>Bacillati</taxon>
        <taxon>Bacillota</taxon>
        <taxon>Clostridia</taxon>
        <taxon>Eubacteriales</taxon>
        <taxon>Clostridiaceae</taxon>
        <taxon>Clostridium</taxon>
    </lineage>
</organism>
<dbReference type="Proteomes" id="UP000001823">
    <property type="component" value="Chromosome"/>
</dbReference>
<dbReference type="EMBL" id="CP000246">
    <property type="protein sequence ID" value="ABG83032.1"/>
    <property type="molecule type" value="Genomic_DNA"/>
</dbReference>
<dbReference type="STRING" id="195103.CPF_0240"/>
<protein>
    <submittedName>
        <fullName evidence="2">Co-chaperone GrpE</fullName>
    </submittedName>
</protein>
<keyword evidence="3" id="KW-1185">Reference proteome</keyword>
<dbReference type="GO" id="GO:0051087">
    <property type="term" value="F:protein-folding chaperone binding"/>
    <property type="evidence" value="ECO:0007669"/>
    <property type="project" value="InterPro"/>
</dbReference>
<dbReference type="SUPFAM" id="SSF51064">
    <property type="entry name" value="Head domain of nucleotide exchange factor GrpE"/>
    <property type="match status" value="1"/>
</dbReference>
<dbReference type="GO" id="GO:0006457">
    <property type="term" value="P:protein folding"/>
    <property type="evidence" value="ECO:0007669"/>
    <property type="project" value="InterPro"/>
</dbReference>
<dbReference type="Gene3D" id="2.30.22.10">
    <property type="entry name" value="Head domain of nucleotide exchange factor GrpE"/>
    <property type="match status" value="1"/>
</dbReference>
<name>A0A0H2YRI8_CLOP1</name>
<dbReference type="AlphaFoldDB" id="A0A0H2YRI8"/>
<dbReference type="Pfam" id="PF01025">
    <property type="entry name" value="GrpE"/>
    <property type="match status" value="1"/>
</dbReference>
<evidence type="ECO:0000256" key="1">
    <source>
        <dbReference type="ARBA" id="ARBA00023186"/>
    </source>
</evidence>
<dbReference type="eggNOG" id="COG0576">
    <property type="taxonomic scope" value="Bacteria"/>
</dbReference>
<dbReference type="InterPro" id="IPR009012">
    <property type="entry name" value="GrpE_head"/>
</dbReference>
<evidence type="ECO:0000313" key="2">
    <source>
        <dbReference type="EMBL" id="ABG83032.1"/>
    </source>
</evidence>
<dbReference type="RefSeq" id="WP_003458364.1">
    <property type="nucleotide sequence ID" value="NC_008261.1"/>
</dbReference>
<dbReference type="PaxDb" id="195103-CPF_0240"/>
<accession>A0A0H2YRI8</accession>
<dbReference type="GO" id="GO:0000774">
    <property type="term" value="F:adenyl-nucleotide exchange factor activity"/>
    <property type="evidence" value="ECO:0007669"/>
    <property type="project" value="InterPro"/>
</dbReference>
<dbReference type="KEGG" id="cpf:CPF_0240"/>